<dbReference type="Pfam" id="PF00501">
    <property type="entry name" value="AMP-binding"/>
    <property type="match status" value="1"/>
</dbReference>
<dbReference type="GO" id="GO:0030729">
    <property type="term" value="F:acetoacetate-CoA ligase activity"/>
    <property type="evidence" value="ECO:0007669"/>
    <property type="project" value="TreeGrafter"/>
</dbReference>
<sequence>LDSSSHKHSCYCLIRGYSILSIMSPPLKTALWSPQRVTETNTVKFINYVNQKYGLSLQTYDHLYEWSVGDKTLAHFWTDAYNWLDLSPSDNGSKKDLNFTAKDTSNILMFPPPKFFPAATLNIAEMIFRGRKDTNVAIVFSREDATHVERVTWEALRERVRKLRSALINSGIVSGDVVAAVISNSVDAIAICLATLSIGAVWSSTSCDMGVSGITDRYAQIQPKIVFADQGYVYAGKTIDLNDRIGQWSRKLRKKSQTLEQVVLIPNAKLKNSCSQHVKSCTMEQFLNGDRGDHLLFELVPFSHPAFILFSSGTVCLTYSTLFTRWGVSVFGTSPRYLSTLKSLGIVPSKAIVQQQGMVLRIMLSTGSVLSAELYEWFYVTAFPPSAQLISMSGGTDIAGSFVCGTPLLPVYSGEIQCKALGMAVDVYDSGTDKSVSVEESGAPGELVCKRPFPSQPIAFLGEKGAQQYKASYFERCGPTVWCQGDFVQRSPTTGGIIMLGRSDGVLNPSGVRFGSAEIYAVTETIPEILDSICVGQKREIDANERVLLFVKMKPGNTLTSNLESRISVAIRDRYSPRHVPAHIFEVDEIPYTANGKKCEVNVKNVVNGHKFAVAGTVANPWALRSYEKYRDLPTEEPKVPSVISKL</sequence>
<keyword evidence="4" id="KW-1185">Reference proteome</keyword>
<proteinExistence type="predicted"/>
<feature type="domain" description="AMP-binding enzyme C-terminal" evidence="2">
    <location>
        <begin position="522"/>
        <end position="597"/>
    </location>
</feature>
<dbReference type="Gene3D" id="3.30.300.30">
    <property type="match status" value="1"/>
</dbReference>
<dbReference type="Proteomes" id="UP000782241">
    <property type="component" value="Unassembled WGS sequence"/>
</dbReference>
<dbReference type="EMBL" id="JAGPUO010000032">
    <property type="protein sequence ID" value="KAG5655235.1"/>
    <property type="molecule type" value="Genomic_DNA"/>
</dbReference>
<dbReference type="AlphaFoldDB" id="A0A9P7GTU1"/>
<feature type="non-terminal residue" evidence="3">
    <location>
        <position position="647"/>
    </location>
</feature>
<reference evidence="3" key="1">
    <citation type="submission" date="2021-04" db="EMBL/GenBank/DDBJ databases">
        <title>Draft genome of Fusarium avenaceum strain F156N33, isolated from an atmospheric sample in Virginia.</title>
        <authorList>
            <person name="Yang S."/>
            <person name="Vinatzer B.A."/>
            <person name="Coleman J."/>
        </authorList>
    </citation>
    <scope>NUCLEOTIDE SEQUENCE</scope>
    <source>
        <strain evidence="3">F156N33</strain>
    </source>
</reference>
<evidence type="ECO:0000259" key="2">
    <source>
        <dbReference type="Pfam" id="PF13193"/>
    </source>
</evidence>
<organism evidence="3 4">
    <name type="scientific">Fusarium avenaceum</name>
    <dbReference type="NCBI Taxonomy" id="40199"/>
    <lineage>
        <taxon>Eukaryota</taxon>
        <taxon>Fungi</taxon>
        <taxon>Dikarya</taxon>
        <taxon>Ascomycota</taxon>
        <taxon>Pezizomycotina</taxon>
        <taxon>Sordariomycetes</taxon>
        <taxon>Hypocreomycetidae</taxon>
        <taxon>Hypocreales</taxon>
        <taxon>Nectriaceae</taxon>
        <taxon>Fusarium</taxon>
        <taxon>Fusarium tricinctum species complex</taxon>
    </lineage>
</organism>
<feature type="domain" description="AMP-dependent synthetase/ligase" evidence="1">
    <location>
        <begin position="136"/>
        <end position="314"/>
    </location>
</feature>
<protein>
    <recommendedName>
        <fullName evidence="5">Acetoacetyl-CoA synthetase</fullName>
    </recommendedName>
</protein>
<dbReference type="PANTHER" id="PTHR42921:SF4">
    <property type="entry name" value="ACETOACETYL-COA SYNTHASE (AFU_ORTHOLOGUE AFUA_8G04770)"/>
    <property type="match status" value="1"/>
</dbReference>
<dbReference type="Pfam" id="PF13193">
    <property type="entry name" value="AMP-binding_C"/>
    <property type="match status" value="1"/>
</dbReference>
<dbReference type="InterPro" id="IPR042099">
    <property type="entry name" value="ANL_N_sf"/>
</dbReference>
<gene>
    <name evidence="3" type="ORF">KAF25_001988</name>
</gene>
<dbReference type="SUPFAM" id="SSF56801">
    <property type="entry name" value="Acetyl-CoA synthetase-like"/>
    <property type="match status" value="1"/>
</dbReference>
<evidence type="ECO:0008006" key="5">
    <source>
        <dbReference type="Google" id="ProtNLM"/>
    </source>
</evidence>
<dbReference type="InterPro" id="IPR000873">
    <property type="entry name" value="AMP-dep_synth/lig_dom"/>
</dbReference>
<dbReference type="InterPro" id="IPR045851">
    <property type="entry name" value="AMP-bd_C_sf"/>
</dbReference>
<dbReference type="Gene3D" id="3.40.50.12780">
    <property type="entry name" value="N-terminal domain of ligase-like"/>
    <property type="match status" value="2"/>
</dbReference>
<evidence type="ECO:0000313" key="3">
    <source>
        <dbReference type="EMBL" id="KAG5655235.1"/>
    </source>
</evidence>
<accession>A0A9P7GTU1</accession>
<comment type="caution">
    <text evidence="3">The sequence shown here is derived from an EMBL/GenBank/DDBJ whole genome shotgun (WGS) entry which is preliminary data.</text>
</comment>
<dbReference type="PANTHER" id="PTHR42921">
    <property type="entry name" value="ACETOACETYL-COA SYNTHETASE"/>
    <property type="match status" value="1"/>
</dbReference>
<dbReference type="InterPro" id="IPR025110">
    <property type="entry name" value="AMP-bd_C"/>
</dbReference>
<name>A0A9P7GTU1_9HYPO</name>
<evidence type="ECO:0000313" key="4">
    <source>
        <dbReference type="Proteomes" id="UP000782241"/>
    </source>
</evidence>
<evidence type="ECO:0000259" key="1">
    <source>
        <dbReference type="Pfam" id="PF00501"/>
    </source>
</evidence>